<name>A0A840AIF8_9HYPH</name>
<keyword evidence="2" id="KW-0547">Nucleotide-binding</keyword>
<keyword evidence="5" id="KW-1185">Reference proteome</keyword>
<dbReference type="Gene3D" id="1.10.3290.10">
    <property type="entry name" value="Fido-like domain"/>
    <property type="match status" value="1"/>
</dbReference>
<dbReference type="InterPro" id="IPR040198">
    <property type="entry name" value="Fido_containing"/>
</dbReference>
<reference evidence="4 5" key="1">
    <citation type="submission" date="2020-08" db="EMBL/GenBank/DDBJ databases">
        <title>Genomic Encyclopedia of Type Strains, Phase IV (KMG-IV): sequencing the most valuable type-strain genomes for metagenomic binning, comparative biology and taxonomic classification.</title>
        <authorList>
            <person name="Goeker M."/>
        </authorList>
    </citation>
    <scope>NUCLEOTIDE SEQUENCE [LARGE SCALE GENOMIC DNA]</scope>
    <source>
        <strain evidence="4 5">DSM 25966</strain>
    </source>
</reference>
<dbReference type="Pfam" id="PF02661">
    <property type="entry name" value="Fic"/>
    <property type="match status" value="1"/>
</dbReference>
<feature type="active site" evidence="1">
    <location>
        <position position="118"/>
    </location>
</feature>
<accession>A0A840AIF8</accession>
<dbReference type="PROSITE" id="PS51459">
    <property type="entry name" value="FIDO"/>
    <property type="match status" value="1"/>
</dbReference>
<feature type="binding site" evidence="2">
    <location>
        <begin position="72"/>
        <end position="75"/>
    </location>
    <ligand>
        <name>ATP</name>
        <dbReference type="ChEBI" id="CHEBI:30616"/>
    </ligand>
</feature>
<dbReference type="SUPFAM" id="SSF140931">
    <property type="entry name" value="Fic-like"/>
    <property type="match status" value="1"/>
</dbReference>
<dbReference type="EMBL" id="JACIDS010000001">
    <property type="protein sequence ID" value="MBB3929218.1"/>
    <property type="molecule type" value="Genomic_DNA"/>
</dbReference>
<evidence type="ECO:0000313" key="5">
    <source>
        <dbReference type="Proteomes" id="UP000553963"/>
    </source>
</evidence>
<dbReference type="AlphaFoldDB" id="A0A840AIF8"/>
<protein>
    <submittedName>
        <fullName evidence="4">Fic family protein</fullName>
    </submittedName>
</protein>
<sequence>MFVLEREDPDLFDRVSEQNLLRQYDLMTNCIELGLKQGPRSFDKYMLWSLNHAAVANICQHGGRFRKEPIYVGDHIPPHFREVDDWMDRFIATAQENWTIWTATELAAYGLWRLNWIHPFVEGNGRTARAVCYFLFCVRYGAILGGSKTLPERIKEDRSGYEKALQSADEAWDNRHLDFTAVEAYLAPLIQAQLADAIAESRAFRFDPRL</sequence>
<evidence type="ECO:0000259" key="3">
    <source>
        <dbReference type="PROSITE" id="PS51459"/>
    </source>
</evidence>
<dbReference type="PANTHER" id="PTHR13504">
    <property type="entry name" value="FIDO DOMAIN-CONTAINING PROTEIN DDB_G0283145"/>
    <property type="match status" value="1"/>
</dbReference>
<dbReference type="PANTHER" id="PTHR13504:SF38">
    <property type="entry name" value="FIDO DOMAIN-CONTAINING PROTEIN"/>
    <property type="match status" value="1"/>
</dbReference>
<organism evidence="4 5">
    <name type="scientific">Kaistia hirudinis</name>
    <dbReference type="NCBI Taxonomy" id="1293440"/>
    <lineage>
        <taxon>Bacteria</taxon>
        <taxon>Pseudomonadati</taxon>
        <taxon>Pseudomonadota</taxon>
        <taxon>Alphaproteobacteria</taxon>
        <taxon>Hyphomicrobiales</taxon>
        <taxon>Kaistiaceae</taxon>
        <taxon>Kaistia</taxon>
    </lineage>
</organism>
<evidence type="ECO:0000313" key="4">
    <source>
        <dbReference type="EMBL" id="MBB3929218.1"/>
    </source>
</evidence>
<dbReference type="GO" id="GO:0005524">
    <property type="term" value="F:ATP binding"/>
    <property type="evidence" value="ECO:0007669"/>
    <property type="project" value="UniProtKB-KW"/>
</dbReference>
<dbReference type="InterPro" id="IPR003812">
    <property type="entry name" value="Fido"/>
</dbReference>
<keyword evidence="2" id="KW-0067">ATP-binding</keyword>
<proteinExistence type="predicted"/>
<dbReference type="Proteomes" id="UP000553963">
    <property type="component" value="Unassembled WGS sequence"/>
</dbReference>
<gene>
    <name evidence="4" type="ORF">GGR25_000237</name>
</gene>
<dbReference type="RefSeq" id="WP_183396899.1">
    <property type="nucleotide sequence ID" value="NZ_JACIDS010000001.1"/>
</dbReference>
<comment type="caution">
    <text evidence="4">The sequence shown here is derived from an EMBL/GenBank/DDBJ whole genome shotgun (WGS) entry which is preliminary data.</text>
</comment>
<feature type="domain" description="Fido" evidence="3">
    <location>
        <begin position="42"/>
        <end position="188"/>
    </location>
</feature>
<evidence type="ECO:0000256" key="2">
    <source>
        <dbReference type="PIRSR" id="PIRSR640198-2"/>
    </source>
</evidence>
<evidence type="ECO:0000256" key="1">
    <source>
        <dbReference type="PIRSR" id="PIRSR640198-1"/>
    </source>
</evidence>
<dbReference type="InterPro" id="IPR036597">
    <property type="entry name" value="Fido-like_dom_sf"/>
</dbReference>